<dbReference type="OrthoDB" id="2542143at2759"/>
<name>A0A0D1CW02_MYCMD</name>
<feature type="signal peptide" evidence="2">
    <location>
        <begin position="1"/>
        <end position="21"/>
    </location>
</feature>
<accession>A0A0D1CW02</accession>
<dbReference type="InParanoid" id="A0A0D1CW02"/>
<evidence type="ECO:0000313" key="4">
    <source>
        <dbReference type="Proteomes" id="UP000000561"/>
    </source>
</evidence>
<organism evidence="3 4">
    <name type="scientific">Mycosarcoma maydis</name>
    <name type="common">Corn smut fungus</name>
    <name type="synonym">Ustilago maydis</name>
    <dbReference type="NCBI Taxonomy" id="5270"/>
    <lineage>
        <taxon>Eukaryota</taxon>
        <taxon>Fungi</taxon>
        <taxon>Dikarya</taxon>
        <taxon>Basidiomycota</taxon>
        <taxon>Ustilaginomycotina</taxon>
        <taxon>Ustilaginomycetes</taxon>
        <taxon>Ustilaginales</taxon>
        <taxon>Ustilaginaceae</taxon>
        <taxon>Mycosarcoma</taxon>
    </lineage>
</organism>
<evidence type="ECO:0000313" key="3">
    <source>
        <dbReference type="EMBL" id="KIS70538.1"/>
    </source>
</evidence>
<protein>
    <submittedName>
        <fullName evidence="3">Uncharacterized protein</fullName>
    </submittedName>
</protein>
<keyword evidence="2" id="KW-0732">Signal</keyword>
<gene>
    <name evidence="3" type="ORF">UMAG_11362</name>
</gene>
<evidence type="ECO:0000256" key="2">
    <source>
        <dbReference type="SAM" id="SignalP"/>
    </source>
</evidence>
<dbReference type="AlphaFoldDB" id="A0A0D1CW02"/>
<proteinExistence type="predicted"/>
<sequence>MQTSTFTVLLLASVAALQVAASAPRCDLQYDGKAGLKSTSGCPAYPVENHWTHCCIVPMSHFDAFHPKPGNYTGVCAVDPMLGPDTLDICKPLKERGEQSDSQDPIESDWTLP</sequence>
<dbReference type="EMBL" id="CM003142">
    <property type="protein sequence ID" value="KIS70538.1"/>
    <property type="molecule type" value="Genomic_DNA"/>
</dbReference>
<keyword evidence="4" id="KW-1185">Reference proteome</keyword>
<dbReference type="GeneID" id="23567256"/>
<dbReference type="VEuPathDB" id="FungiDB:UMAG_11362"/>
<dbReference type="Proteomes" id="UP000000561">
    <property type="component" value="Chromosome 3"/>
</dbReference>
<feature type="region of interest" description="Disordered" evidence="1">
    <location>
        <begin position="93"/>
        <end position="113"/>
    </location>
</feature>
<reference evidence="3 4" key="1">
    <citation type="journal article" date="2006" name="Nature">
        <title>Insights from the genome of the biotrophic fungal plant pathogen Ustilago maydis.</title>
        <authorList>
            <person name="Kamper J."/>
            <person name="Kahmann R."/>
            <person name="Bolker M."/>
            <person name="Ma L.J."/>
            <person name="Brefort T."/>
            <person name="Saville B.J."/>
            <person name="Banuett F."/>
            <person name="Kronstad J.W."/>
            <person name="Gold S.E."/>
            <person name="Muller O."/>
            <person name="Perlin M.H."/>
            <person name="Wosten H.A."/>
            <person name="de Vries R."/>
            <person name="Ruiz-Herrera J."/>
            <person name="Reynaga-Pena C.G."/>
            <person name="Snetselaar K."/>
            <person name="McCann M."/>
            <person name="Perez-Martin J."/>
            <person name="Feldbrugge M."/>
            <person name="Basse C.W."/>
            <person name="Steinberg G."/>
            <person name="Ibeas J.I."/>
            <person name="Holloman W."/>
            <person name="Guzman P."/>
            <person name="Farman M."/>
            <person name="Stajich J.E."/>
            <person name="Sentandreu R."/>
            <person name="Gonzalez-Prieto J.M."/>
            <person name="Kennell J.C."/>
            <person name="Molina L."/>
            <person name="Schirawski J."/>
            <person name="Mendoza-Mendoza A."/>
            <person name="Greilinger D."/>
            <person name="Munch K."/>
            <person name="Rossel N."/>
            <person name="Scherer M."/>
            <person name="Vranes M."/>
            <person name="Ladendorf O."/>
            <person name="Vincon V."/>
            <person name="Fuchs U."/>
            <person name="Sandrock B."/>
            <person name="Meng S."/>
            <person name="Ho E.C."/>
            <person name="Cahill M.J."/>
            <person name="Boyce K.J."/>
            <person name="Klose J."/>
            <person name="Klosterman S.J."/>
            <person name="Deelstra H.J."/>
            <person name="Ortiz-Castellanos L."/>
            <person name="Li W."/>
            <person name="Sanchez-Alonso P."/>
            <person name="Schreier P.H."/>
            <person name="Hauser-Hahn I."/>
            <person name="Vaupel M."/>
            <person name="Koopmann E."/>
            <person name="Friedrich G."/>
            <person name="Voss H."/>
            <person name="Schluter T."/>
            <person name="Margolis J."/>
            <person name="Platt D."/>
            <person name="Swimmer C."/>
            <person name="Gnirke A."/>
            <person name="Chen F."/>
            <person name="Vysotskaia V."/>
            <person name="Mannhaupt G."/>
            <person name="Guldener U."/>
            <person name="Munsterkotter M."/>
            <person name="Haase D."/>
            <person name="Oesterheld M."/>
            <person name="Mewes H.W."/>
            <person name="Mauceli E.W."/>
            <person name="DeCaprio D."/>
            <person name="Wade C.M."/>
            <person name="Butler J."/>
            <person name="Young S."/>
            <person name="Jaffe D.B."/>
            <person name="Calvo S."/>
            <person name="Nusbaum C."/>
            <person name="Galagan J."/>
            <person name="Birren B.W."/>
        </authorList>
    </citation>
    <scope>NUCLEOTIDE SEQUENCE [LARGE SCALE GENOMIC DNA]</scope>
    <source>
        <strain evidence="4">DSM 14603 / FGSC 9021 / UM521</strain>
    </source>
</reference>
<feature type="chain" id="PRO_5002228765" evidence="2">
    <location>
        <begin position="22"/>
        <end position="113"/>
    </location>
</feature>
<dbReference type="RefSeq" id="XP_011388023.1">
    <property type="nucleotide sequence ID" value="XM_011389721.1"/>
</dbReference>
<dbReference type="KEGG" id="uma:UMAG_11362"/>
<evidence type="ECO:0000256" key="1">
    <source>
        <dbReference type="SAM" id="MobiDB-lite"/>
    </source>
</evidence>